<proteinExistence type="predicted"/>
<dbReference type="Gene3D" id="3.30.1330.30">
    <property type="match status" value="1"/>
</dbReference>
<dbReference type="eggNOG" id="COG1358">
    <property type="taxonomic scope" value="Bacteria"/>
</dbReference>
<evidence type="ECO:0000313" key="4">
    <source>
        <dbReference type="Proteomes" id="UP000274920"/>
    </source>
</evidence>
<keyword evidence="3" id="KW-0687">Ribonucleoprotein</keyword>
<feature type="domain" description="Ribosomal protein eL8/eL30/eS12/Gadd45" evidence="1">
    <location>
        <begin position="5"/>
        <end position="92"/>
    </location>
</feature>
<dbReference type="Proteomes" id="UP000274920">
    <property type="component" value="Unassembled WGS sequence"/>
</dbReference>
<accession>A0A3R8KZL6</accession>
<accession>N2AMU4</accession>
<dbReference type="RefSeq" id="WP_004078778.1">
    <property type="nucleotide sequence ID" value="NZ_CASCYM010000006.1"/>
</dbReference>
<keyword evidence="4" id="KW-1185">Reference proteome</keyword>
<evidence type="ECO:0000259" key="1">
    <source>
        <dbReference type="Pfam" id="PF01248"/>
    </source>
</evidence>
<name>N2AMU4_9FIRM</name>
<dbReference type="InterPro" id="IPR029064">
    <property type="entry name" value="Ribosomal_eL30-like_sf"/>
</dbReference>
<evidence type="ECO:0000313" key="2">
    <source>
        <dbReference type="EMBL" id="NDO70573.1"/>
    </source>
</evidence>
<dbReference type="AlphaFoldDB" id="N2AMU4"/>
<organism evidence="3 4">
    <name type="scientific">Schaedlerella arabinosiphila</name>
    <dbReference type="NCBI Taxonomy" id="2044587"/>
    <lineage>
        <taxon>Bacteria</taxon>
        <taxon>Bacillati</taxon>
        <taxon>Bacillota</taxon>
        <taxon>Clostridia</taxon>
        <taxon>Lachnospirales</taxon>
        <taxon>Lachnospiraceae</taxon>
        <taxon>Schaedlerella</taxon>
    </lineage>
</organism>
<evidence type="ECO:0000313" key="3">
    <source>
        <dbReference type="EMBL" id="RRK31827.1"/>
    </source>
</evidence>
<dbReference type="InterPro" id="IPR004038">
    <property type="entry name" value="Ribosomal_eL8/eL30/eS12/Gad45"/>
</dbReference>
<comment type="caution">
    <text evidence="3">The sequence shown here is derived from an EMBL/GenBank/DDBJ whole genome shotgun (WGS) entry which is preliminary data.</text>
</comment>
<dbReference type="Pfam" id="PF01248">
    <property type="entry name" value="Ribosomal_L7Ae"/>
    <property type="match status" value="1"/>
</dbReference>
<dbReference type="EMBL" id="VIRB01000112">
    <property type="protein sequence ID" value="NDO70573.1"/>
    <property type="molecule type" value="Genomic_DNA"/>
</dbReference>
<dbReference type="GO" id="GO:0005840">
    <property type="term" value="C:ribosome"/>
    <property type="evidence" value="ECO:0007669"/>
    <property type="project" value="UniProtKB-KW"/>
</dbReference>
<dbReference type="HOGENOM" id="CLU_157804_0_0_9"/>
<reference evidence="2 5" key="2">
    <citation type="submission" date="2019-07" db="EMBL/GenBank/DDBJ databases">
        <title>Draft genome sequences of 15 bacterial species constituting the stable defined intestinal microbiota of the GM15 gnotobiotic mouse model.</title>
        <authorList>
            <person name="Elie C."/>
            <person name="Mathieu A."/>
            <person name="Saliou A."/>
            <person name="Darnaud M."/>
            <person name="Leulier F."/>
            <person name="Tamellini A."/>
        </authorList>
    </citation>
    <scope>NUCLEOTIDE SEQUENCE [LARGE SCALE GENOMIC DNA]</scope>
    <source>
        <strain evidence="5">ASF 502</strain>
        <strain evidence="2">MD300</strain>
    </source>
</reference>
<dbReference type="Proteomes" id="UP000474104">
    <property type="component" value="Unassembled WGS sequence"/>
</dbReference>
<evidence type="ECO:0000313" key="5">
    <source>
        <dbReference type="Proteomes" id="UP000474104"/>
    </source>
</evidence>
<reference evidence="3" key="1">
    <citation type="submission" date="2018-10" db="EMBL/GenBank/DDBJ databases">
        <title>Schaedlerella arabinophila gen. nov. sp. nov., isolated from the mouse intestinal tract and comparative analysis with the genome of the closely related altered Schaedler flora strain ASF502.</title>
        <authorList>
            <person name="Miyake S."/>
            <person name="Soh M."/>
            <person name="Seedorf H."/>
        </authorList>
    </citation>
    <scope>NUCLEOTIDE SEQUENCE [LARGE SCALE GENOMIC DNA]</scope>
    <source>
        <strain evidence="3">DSM 106076</strain>
    </source>
</reference>
<dbReference type="OrthoDB" id="9794863at2"/>
<dbReference type="STRING" id="2044587.C824_02121"/>
<keyword evidence="3" id="KW-0689">Ribosomal protein</keyword>
<protein>
    <submittedName>
        <fullName evidence="3">50S ribosomal protein L7ae</fullName>
    </submittedName>
</protein>
<dbReference type="SUPFAM" id="SSF55315">
    <property type="entry name" value="L30e-like"/>
    <property type="match status" value="1"/>
</dbReference>
<gene>
    <name evidence="3" type="ORF">EBB54_10935</name>
    <name evidence="2" type="ORF">FMM80_18760</name>
</gene>
<dbReference type="EMBL" id="RHJS01000002">
    <property type="protein sequence ID" value="RRK31827.1"/>
    <property type="molecule type" value="Genomic_DNA"/>
</dbReference>
<sequence length="112" mass="12406">MKQDKVLSLVGLATKAGRAVSGEFMTEREVKSGRAALVILAEDSSENTRKKFCNMCEYYEVPIYIYGDKDTLGHAMGKEFRASLAILDEGFADGIQKQLNMNDRQLHKGGSI</sequence>